<evidence type="ECO:0000313" key="2">
    <source>
        <dbReference type="Proteomes" id="UP000078454"/>
    </source>
</evidence>
<dbReference type="Proteomes" id="UP000078454">
    <property type="component" value="Unassembled WGS sequence"/>
</dbReference>
<dbReference type="InterPro" id="IPR036390">
    <property type="entry name" value="WH_DNA-bd_sf"/>
</dbReference>
<dbReference type="EMBL" id="LYPB01000084">
    <property type="protein sequence ID" value="OAS15242.1"/>
    <property type="molecule type" value="Genomic_DNA"/>
</dbReference>
<dbReference type="SUPFAM" id="SSF46785">
    <property type="entry name" value="Winged helix' DNA-binding domain"/>
    <property type="match status" value="1"/>
</dbReference>
<evidence type="ECO:0000313" key="1">
    <source>
        <dbReference type="EMBL" id="OAS15242.1"/>
    </source>
</evidence>
<organism evidence="1 2">
    <name type="scientific">Paenibacillus oryzisoli</name>
    <dbReference type="NCBI Taxonomy" id="1850517"/>
    <lineage>
        <taxon>Bacteria</taxon>
        <taxon>Bacillati</taxon>
        <taxon>Bacillota</taxon>
        <taxon>Bacilli</taxon>
        <taxon>Bacillales</taxon>
        <taxon>Paenibacillaceae</taxon>
        <taxon>Paenibacillus</taxon>
    </lineage>
</organism>
<sequence length="162" mass="18966">MICSRKRACHPQIRIVFEEDSFITHAEKITRDRFSLERARARSVAMLGYTYFPYSRDELEKKPILCQRNLYGWLGRFGTVQEAGLLKLPIYEREILRFALTCNKPFGMKEVCHWLQLTRETCSKIVRDMAAKDLLSHSGGSQTRSYQFLITEKAIALFHRSK</sequence>
<accession>A0A198A2A9</accession>
<name>A0A198A2A9_9BACL</name>
<protein>
    <submittedName>
        <fullName evidence="1">Uncharacterized protein</fullName>
    </submittedName>
</protein>
<proteinExistence type="predicted"/>
<dbReference type="AlphaFoldDB" id="A0A198A2A9"/>
<comment type="caution">
    <text evidence="1">The sequence shown here is derived from an EMBL/GenBank/DDBJ whole genome shotgun (WGS) entry which is preliminary data.</text>
</comment>
<keyword evidence="2" id="KW-1185">Reference proteome</keyword>
<dbReference type="RefSeq" id="WP_068668463.1">
    <property type="nucleotide sequence ID" value="NZ_LYPB01000084.1"/>
</dbReference>
<dbReference type="OrthoDB" id="2579926at2"/>
<gene>
    <name evidence="1" type="ORF">A8708_22850</name>
</gene>
<dbReference type="STRING" id="1850517.A8708_22850"/>
<reference evidence="1 2" key="1">
    <citation type="submission" date="2016-05" db="EMBL/GenBank/DDBJ databases">
        <title>Paenibacillus sp. 1ZS3-15 nov., isolated from the rhizosphere soil.</title>
        <authorList>
            <person name="Zhang X.X."/>
            <person name="Zhang J."/>
        </authorList>
    </citation>
    <scope>NUCLEOTIDE SEQUENCE [LARGE SCALE GENOMIC DNA]</scope>
    <source>
        <strain evidence="1 2">1ZS3-15</strain>
    </source>
</reference>